<dbReference type="GO" id="GO:0005544">
    <property type="term" value="F:calcium-dependent phospholipid binding"/>
    <property type="evidence" value="ECO:0007669"/>
    <property type="project" value="TreeGrafter"/>
</dbReference>
<proteinExistence type="predicted"/>
<dbReference type="Proteomes" id="UP001142489">
    <property type="component" value="Unassembled WGS sequence"/>
</dbReference>
<comment type="caution">
    <text evidence="5">The sequence shown here is derived from an EMBL/GenBank/DDBJ whole genome shotgun (WGS) entry which is preliminary data.</text>
</comment>
<dbReference type="GO" id="GO:0005509">
    <property type="term" value="F:calcium ion binding"/>
    <property type="evidence" value="ECO:0007669"/>
    <property type="project" value="TreeGrafter"/>
</dbReference>
<organism evidence="5 6">
    <name type="scientific">Phrynocephalus forsythii</name>
    <dbReference type="NCBI Taxonomy" id="171643"/>
    <lineage>
        <taxon>Eukaryota</taxon>
        <taxon>Metazoa</taxon>
        <taxon>Chordata</taxon>
        <taxon>Craniata</taxon>
        <taxon>Vertebrata</taxon>
        <taxon>Euteleostomi</taxon>
        <taxon>Lepidosauria</taxon>
        <taxon>Squamata</taxon>
        <taxon>Bifurcata</taxon>
        <taxon>Unidentata</taxon>
        <taxon>Episquamata</taxon>
        <taxon>Toxicofera</taxon>
        <taxon>Iguania</taxon>
        <taxon>Acrodonta</taxon>
        <taxon>Agamidae</taxon>
        <taxon>Agaminae</taxon>
        <taxon>Phrynocephalus</taxon>
    </lineage>
</organism>
<sequence length="340" mass="38357">MIALQWVLGELQEQGLLDALMYLCGVSGSTWCMSYIYEHEEWTEQLPMLEETLCNKLTNAEWDPKKGLDALVEPSKDSTFSLTDFWGSVVVYAMLHELDHHPLTEERGVSVQGKVPYPIYAAVDSNKLNDDTKTHPDIWFEFTPDEAGFFHPGAFVDVRLFGSIFEHGKLKTVKDEKSISYLRGNMAATGAGREKCSDCEAVHFFSLRLRHEDELKGDWELLQCLQKICNAIISRLLELSQVILECNENCVIRQFESKAICGYSPLLEGKTTIKQAAMYCKKSQIPFPDIDASELDKSMDSPSDCYVFQGSHAPTVMHFPVFNIMNCKGNTSLVLGVLNK</sequence>
<keyword evidence="6" id="KW-1185">Reference proteome</keyword>
<dbReference type="InterPro" id="IPR016035">
    <property type="entry name" value="Acyl_Trfase/lysoPLipase"/>
</dbReference>
<gene>
    <name evidence="5" type="ORF">JRQ81_005512</name>
</gene>
<dbReference type="GO" id="GO:0005654">
    <property type="term" value="C:nucleoplasm"/>
    <property type="evidence" value="ECO:0007669"/>
    <property type="project" value="TreeGrafter"/>
</dbReference>
<protein>
    <recommendedName>
        <fullName evidence="4">PLA2c domain-containing protein</fullName>
    </recommendedName>
</protein>
<name>A0A9Q0XGE4_9SAUR</name>
<evidence type="ECO:0000313" key="5">
    <source>
        <dbReference type="EMBL" id="KAJ7313802.1"/>
    </source>
</evidence>
<dbReference type="EMBL" id="JAPFRF010000012">
    <property type="protein sequence ID" value="KAJ7313802.1"/>
    <property type="molecule type" value="Genomic_DNA"/>
</dbReference>
<evidence type="ECO:0000256" key="3">
    <source>
        <dbReference type="PROSITE-ProRule" id="PRU00555"/>
    </source>
</evidence>
<feature type="domain" description="PLA2c" evidence="4">
    <location>
        <begin position="1"/>
        <end position="340"/>
    </location>
</feature>
<keyword evidence="3" id="KW-0442">Lipid degradation</keyword>
<dbReference type="GO" id="GO:0005635">
    <property type="term" value="C:nuclear envelope"/>
    <property type="evidence" value="ECO:0007669"/>
    <property type="project" value="TreeGrafter"/>
</dbReference>
<dbReference type="GO" id="GO:0046475">
    <property type="term" value="P:glycerophospholipid catabolic process"/>
    <property type="evidence" value="ECO:0007669"/>
    <property type="project" value="TreeGrafter"/>
</dbReference>
<dbReference type="InterPro" id="IPR002642">
    <property type="entry name" value="LysoPLipase_cat_dom"/>
</dbReference>
<evidence type="ECO:0000256" key="2">
    <source>
        <dbReference type="ARBA" id="ARBA00023098"/>
    </source>
</evidence>
<dbReference type="GO" id="GO:0005829">
    <property type="term" value="C:cytosol"/>
    <property type="evidence" value="ECO:0007669"/>
    <property type="project" value="TreeGrafter"/>
</dbReference>
<evidence type="ECO:0000259" key="4">
    <source>
        <dbReference type="PROSITE" id="PS51210"/>
    </source>
</evidence>
<evidence type="ECO:0000313" key="6">
    <source>
        <dbReference type="Proteomes" id="UP001142489"/>
    </source>
</evidence>
<dbReference type="OrthoDB" id="270970at2759"/>
<accession>A0A9Q0XGE4</accession>
<dbReference type="GO" id="GO:0047498">
    <property type="term" value="F:calcium-dependent phospholipase A2 activity"/>
    <property type="evidence" value="ECO:0007669"/>
    <property type="project" value="TreeGrafter"/>
</dbReference>
<dbReference type="Pfam" id="PF01735">
    <property type="entry name" value="PLA2_B"/>
    <property type="match status" value="1"/>
</dbReference>
<keyword evidence="1 3" id="KW-0378">Hydrolase</keyword>
<keyword evidence="2 3" id="KW-0443">Lipid metabolism</keyword>
<dbReference type="AlphaFoldDB" id="A0A9Q0XGE4"/>
<dbReference type="PANTHER" id="PTHR10728:SF39">
    <property type="entry name" value="CYTOSOLIC PHOSPHOLIPASE A2 GAMMA"/>
    <property type="match status" value="1"/>
</dbReference>
<evidence type="ECO:0000256" key="1">
    <source>
        <dbReference type="ARBA" id="ARBA00022801"/>
    </source>
</evidence>
<reference evidence="5" key="1">
    <citation type="journal article" date="2023" name="DNA Res.">
        <title>Chromosome-level genome assembly of Phrynocephalus forsythii using third-generation DNA sequencing and Hi-C analysis.</title>
        <authorList>
            <person name="Qi Y."/>
            <person name="Zhao W."/>
            <person name="Zhao Y."/>
            <person name="Niu C."/>
            <person name="Cao S."/>
            <person name="Zhang Y."/>
        </authorList>
    </citation>
    <scope>NUCLEOTIDE SEQUENCE</scope>
    <source>
        <tissue evidence="5">Muscle</tissue>
    </source>
</reference>
<dbReference type="SUPFAM" id="SSF52151">
    <property type="entry name" value="FabD/lysophospholipase-like"/>
    <property type="match status" value="2"/>
</dbReference>
<dbReference type="PROSITE" id="PS51210">
    <property type="entry name" value="PLA2C"/>
    <property type="match status" value="1"/>
</dbReference>
<dbReference type="Gene3D" id="3.40.1090.10">
    <property type="entry name" value="Cytosolic phospholipase A2 catalytic domain"/>
    <property type="match status" value="2"/>
</dbReference>
<dbReference type="PANTHER" id="PTHR10728">
    <property type="entry name" value="CYTOSOLIC PHOSPHOLIPASE A2"/>
    <property type="match status" value="1"/>
</dbReference>